<organism evidence="2 3">
    <name type="scientific">Psychromonas aquatilis</name>
    <dbReference type="NCBI Taxonomy" id="2005072"/>
    <lineage>
        <taxon>Bacteria</taxon>
        <taxon>Pseudomonadati</taxon>
        <taxon>Pseudomonadota</taxon>
        <taxon>Gammaproteobacteria</taxon>
        <taxon>Alteromonadales</taxon>
        <taxon>Psychromonadaceae</taxon>
        <taxon>Psychromonas</taxon>
    </lineage>
</organism>
<reference evidence="2 3" key="1">
    <citation type="submission" date="2024-02" db="EMBL/GenBank/DDBJ databases">
        <title>Bacteria isolated from the canopy kelp, Nereocystis luetkeana.</title>
        <authorList>
            <person name="Pfister C.A."/>
            <person name="Younker I.T."/>
            <person name="Light S.H."/>
        </authorList>
    </citation>
    <scope>NUCLEOTIDE SEQUENCE [LARGE SCALE GENOMIC DNA]</scope>
    <source>
        <strain evidence="2 3">TI.1.05</strain>
    </source>
</reference>
<gene>
    <name evidence="2" type="ORF">V6256_02300</name>
</gene>
<accession>A0ABU9GMB3</accession>
<comment type="caution">
    <text evidence="2">The sequence shown here is derived from an EMBL/GenBank/DDBJ whole genome shotgun (WGS) entry which is preliminary data.</text>
</comment>
<dbReference type="EMBL" id="JBAKAZ010000005">
    <property type="protein sequence ID" value="MEL0628429.1"/>
    <property type="molecule type" value="Genomic_DNA"/>
</dbReference>
<dbReference type="RefSeq" id="WP_341596380.1">
    <property type="nucleotide sequence ID" value="NZ_JBAKAZ010000005.1"/>
</dbReference>
<dbReference type="InterPro" id="IPR000182">
    <property type="entry name" value="GNAT_dom"/>
</dbReference>
<evidence type="ECO:0000313" key="3">
    <source>
        <dbReference type="Proteomes" id="UP001369082"/>
    </source>
</evidence>
<dbReference type="PROSITE" id="PS51186">
    <property type="entry name" value="GNAT"/>
    <property type="match status" value="1"/>
</dbReference>
<keyword evidence="3" id="KW-1185">Reference proteome</keyword>
<dbReference type="InterPro" id="IPR016181">
    <property type="entry name" value="Acyl_CoA_acyltransferase"/>
</dbReference>
<dbReference type="SUPFAM" id="SSF55729">
    <property type="entry name" value="Acyl-CoA N-acyltransferases (Nat)"/>
    <property type="match status" value="1"/>
</dbReference>
<dbReference type="Pfam" id="PF13508">
    <property type="entry name" value="Acetyltransf_7"/>
    <property type="match status" value="1"/>
</dbReference>
<evidence type="ECO:0000259" key="1">
    <source>
        <dbReference type="PROSITE" id="PS51186"/>
    </source>
</evidence>
<evidence type="ECO:0000313" key="2">
    <source>
        <dbReference type="EMBL" id="MEL0628429.1"/>
    </source>
</evidence>
<dbReference type="Gene3D" id="3.40.630.30">
    <property type="match status" value="1"/>
</dbReference>
<feature type="domain" description="N-acetyltransferase" evidence="1">
    <location>
        <begin position="1"/>
        <end position="127"/>
    </location>
</feature>
<sequence length="152" mass="17543">MDIKSLQFCLLAKQQIPLVNQFYKQVYKKGLANKNDQVFVLKATDIICAARIKQVHGHHLLTGVACAQAHRKQGFASLLLNYLLSQQKGTIYCFPYPHLQRFYEQQGFQLITADLLPVALREQYQRYNSRKPLLCMMIKSRLKSTIAPIETE</sequence>
<dbReference type="Proteomes" id="UP001369082">
    <property type="component" value="Unassembled WGS sequence"/>
</dbReference>
<protein>
    <submittedName>
        <fullName evidence="2">GNAT family N-acetyltransferase</fullName>
    </submittedName>
</protein>
<proteinExistence type="predicted"/>
<name>A0ABU9GMB3_9GAMM</name>